<name>A0AAV2ELN3_9ROSI</name>
<dbReference type="GO" id="GO:0004864">
    <property type="term" value="F:protein phosphatase inhibitor activity"/>
    <property type="evidence" value="ECO:0007669"/>
    <property type="project" value="UniProtKB-ARBA"/>
</dbReference>
<sequence>MAEEIDETNDNKKWKGKVTARVTKATADQIWRLFADFFHIHKWFPNVPSSRGVHGANGHPGCVRYCSGFSIPAAGEAAVSWSKERLTAVDHDRRFLSYEIVDCNIGFQGYESTVEIVPDGKGCAIEWGFSVDPVESWTLDCLVRKYESALEAAARRMEEEIFGSVK</sequence>
<dbReference type="Gene3D" id="3.30.530.20">
    <property type="match status" value="1"/>
</dbReference>
<dbReference type="InterPro" id="IPR019587">
    <property type="entry name" value="Polyketide_cyclase/dehydratase"/>
</dbReference>
<evidence type="ECO:0008006" key="3">
    <source>
        <dbReference type="Google" id="ProtNLM"/>
    </source>
</evidence>
<dbReference type="PANTHER" id="PTHR33789">
    <property type="entry name" value="LACHRYMATORY-FACTOR SYNTHASE"/>
    <property type="match status" value="1"/>
</dbReference>
<proteinExistence type="predicted"/>
<dbReference type="EMBL" id="OZ034818">
    <property type="protein sequence ID" value="CAL1386375.1"/>
    <property type="molecule type" value="Genomic_DNA"/>
</dbReference>
<reference evidence="1 2" key="1">
    <citation type="submission" date="2024-04" db="EMBL/GenBank/DDBJ databases">
        <authorList>
            <person name="Fracassetti M."/>
        </authorList>
    </citation>
    <scope>NUCLEOTIDE SEQUENCE [LARGE SCALE GENOMIC DNA]</scope>
</reference>
<dbReference type="FunFam" id="3.30.530.20:FF:000064">
    <property type="entry name" value="Lachrymatory-factor synthase"/>
    <property type="match status" value="1"/>
</dbReference>
<keyword evidence="2" id="KW-1185">Reference proteome</keyword>
<evidence type="ECO:0000313" key="2">
    <source>
        <dbReference type="Proteomes" id="UP001497516"/>
    </source>
</evidence>
<accession>A0AAV2ELN3</accession>
<dbReference type="CDD" id="cd07821">
    <property type="entry name" value="PYR_PYL_RCAR_like"/>
    <property type="match status" value="1"/>
</dbReference>
<dbReference type="InterPro" id="IPR053249">
    <property type="entry name" value="LFS"/>
</dbReference>
<organism evidence="1 2">
    <name type="scientific">Linum trigynum</name>
    <dbReference type="NCBI Taxonomy" id="586398"/>
    <lineage>
        <taxon>Eukaryota</taxon>
        <taxon>Viridiplantae</taxon>
        <taxon>Streptophyta</taxon>
        <taxon>Embryophyta</taxon>
        <taxon>Tracheophyta</taxon>
        <taxon>Spermatophyta</taxon>
        <taxon>Magnoliopsida</taxon>
        <taxon>eudicotyledons</taxon>
        <taxon>Gunneridae</taxon>
        <taxon>Pentapetalae</taxon>
        <taxon>rosids</taxon>
        <taxon>fabids</taxon>
        <taxon>Malpighiales</taxon>
        <taxon>Linaceae</taxon>
        <taxon>Linum</taxon>
    </lineage>
</organism>
<dbReference type="SUPFAM" id="SSF55961">
    <property type="entry name" value="Bet v1-like"/>
    <property type="match status" value="1"/>
</dbReference>
<evidence type="ECO:0000313" key="1">
    <source>
        <dbReference type="EMBL" id="CAL1386375.1"/>
    </source>
</evidence>
<dbReference type="AlphaFoldDB" id="A0AAV2ELN3"/>
<dbReference type="InterPro" id="IPR023393">
    <property type="entry name" value="START-like_dom_sf"/>
</dbReference>
<dbReference type="Pfam" id="PF10604">
    <property type="entry name" value="Polyketide_cyc2"/>
    <property type="match status" value="1"/>
</dbReference>
<dbReference type="PANTHER" id="PTHR33789:SF15">
    <property type="entry name" value="LACHRYMATORY-FACTOR SYNTHASE"/>
    <property type="match status" value="1"/>
</dbReference>
<gene>
    <name evidence="1" type="ORF">LTRI10_LOCUS27437</name>
</gene>
<dbReference type="Proteomes" id="UP001497516">
    <property type="component" value="Chromosome 5"/>
</dbReference>
<protein>
    <recommendedName>
        <fullName evidence="3">Lachrymatory-factor synthase</fullName>
    </recommendedName>
</protein>